<organism evidence="3">
    <name type="scientific">Mesocestoides corti</name>
    <name type="common">Flatworm</name>
    <dbReference type="NCBI Taxonomy" id="53468"/>
    <lineage>
        <taxon>Eukaryota</taxon>
        <taxon>Metazoa</taxon>
        <taxon>Spiralia</taxon>
        <taxon>Lophotrochozoa</taxon>
        <taxon>Platyhelminthes</taxon>
        <taxon>Cestoda</taxon>
        <taxon>Eucestoda</taxon>
        <taxon>Cyclophyllidea</taxon>
        <taxon>Mesocestoididae</taxon>
        <taxon>Mesocestoides</taxon>
    </lineage>
</organism>
<evidence type="ECO:0000313" key="2">
    <source>
        <dbReference type="Proteomes" id="UP000267029"/>
    </source>
</evidence>
<gene>
    <name evidence="1" type="ORF">MCOS_LOCUS567</name>
</gene>
<protein>
    <submittedName>
        <fullName evidence="3">MFS_1_like domain-containing protein</fullName>
    </submittedName>
</protein>
<name>A0A0R3U2A0_MESCO</name>
<evidence type="ECO:0000313" key="1">
    <source>
        <dbReference type="EMBL" id="VDD74564.1"/>
    </source>
</evidence>
<reference evidence="3" key="1">
    <citation type="submission" date="2017-02" db="UniProtKB">
        <authorList>
            <consortium name="WormBaseParasite"/>
        </authorList>
    </citation>
    <scope>IDENTIFICATION</scope>
</reference>
<evidence type="ECO:0000313" key="3">
    <source>
        <dbReference type="WBParaSite" id="MCOS_0000056601-mRNA-1"/>
    </source>
</evidence>
<keyword evidence="2" id="KW-1185">Reference proteome</keyword>
<dbReference type="WBParaSite" id="MCOS_0000056601-mRNA-1">
    <property type="protein sequence ID" value="MCOS_0000056601-mRNA-1"/>
    <property type="gene ID" value="MCOS_0000056601"/>
</dbReference>
<dbReference type="AlphaFoldDB" id="A0A0R3U2A0"/>
<dbReference type="EMBL" id="UXSR01000051">
    <property type="protein sequence ID" value="VDD74564.1"/>
    <property type="molecule type" value="Genomic_DNA"/>
</dbReference>
<reference evidence="1 2" key="2">
    <citation type="submission" date="2018-10" db="EMBL/GenBank/DDBJ databases">
        <authorList>
            <consortium name="Pathogen Informatics"/>
        </authorList>
    </citation>
    <scope>NUCLEOTIDE SEQUENCE [LARGE SCALE GENOMIC DNA]</scope>
</reference>
<sequence>METGYIVPSGTFATTIDRFAIGGLASTVCLHVGWHPDAVWALPQPCPTHPSRQRRLTFGQSTFVTTLAGVLLELLSMCSGGFRRRLLIGVCCLRTHDLAVQRRCQSASLDDDDDGDISATSSLWWLVYLRDETCHVRWSLLFTIHTFLDAQISLSALFKAPS</sequence>
<proteinExistence type="predicted"/>
<dbReference type="Proteomes" id="UP000267029">
    <property type="component" value="Unassembled WGS sequence"/>
</dbReference>
<accession>A0A0R3U2A0</accession>